<keyword evidence="1" id="KW-0175">Coiled coil</keyword>
<name>A0A8W8HZF0_MAGGI</name>
<protein>
    <submittedName>
        <fullName evidence="3">Uncharacterized protein</fullName>
    </submittedName>
</protein>
<feature type="compositionally biased region" description="Basic and acidic residues" evidence="2">
    <location>
        <begin position="798"/>
        <end position="820"/>
    </location>
</feature>
<feature type="compositionally biased region" description="Gly residues" evidence="2">
    <location>
        <begin position="96"/>
        <end position="107"/>
    </location>
</feature>
<dbReference type="EnsemblMetazoa" id="G11654.1">
    <property type="protein sequence ID" value="G11654.1:cds"/>
    <property type="gene ID" value="G11654"/>
</dbReference>
<feature type="region of interest" description="Disordered" evidence="2">
    <location>
        <begin position="450"/>
        <end position="469"/>
    </location>
</feature>
<evidence type="ECO:0000313" key="4">
    <source>
        <dbReference type="Proteomes" id="UP000005408"/>
    </source>
</evidence>
<evidence type="ECO:0000256" key="2">
    <source>
        <dbReference type="SAM" id="MobiDB-lite"/>
    </source>
</evidence>
<evidence type="ECO:0000313" key="3">
    <source>
        <dbReference type="EnsemblMetazoa" id="G11654.1:cds"/>
    </source>
</evidence>
<accession>A0A8W8HZF0</accession>
<evidence type="ECO:0000256" key="1">
    <source>
        <dbReference type="SAM" id="Coils"/>
    </source>
</evidence>
<keyword evidence="4" id="KW-1185">Reference proteome</keyword>
<feature type="compositionally biased region" description="Polar residues" evidence="2">
    <location>
        <begin position="887"/>
        <end position="902"/>
    </location>
</feature>
<feature type="region of interest" description="Disordered" evidence="2">
    <location>
        <begin position="311"/>
        <end position="355"/>
    </location>
</feature>
<organism evidence="3 4">
    <name type="scientific">Magallana gigas</name>
    <name type="common">Pacific oyster</name>
    <name type="synonym">Crassostrea gigas</name>
    <dbReference type="NCBI Taxonomy" id="29159"/>
    <lineage>
        <taxon>Eukaryota</taxon>
        <taxon>Metazoa</taxon>
        <taxon>Spiralia</taxon>
        <taxon>Lophotrochozoa</taxon>
        <taxon>Mollusca</taxon>
        <taxon>Bivalvia</taxon>
        <taxon>Autobranchia</taxon>
        <taxon>Pteriomorphia</taxon>
        <taxon>Ostreida</taxon>
        <taxon>Ostreoidea</taxon>
        <taxon>Ostreidae</taxon>
        <taxon>Magallana</taxon>
    </lineage>
</organism>
<feature type="region of interest" description="Disordered" evidence="2">
    <location>
        <begin position="96"/>
        <end position="119"/>
    </location>
</feature>
<feature type="compositionally biased region" description="Polar residues" evidence="2">
    <location>
        <begin position="503"/>
        <end position="517"/>
    </location>
</feature>
<proteinExistence type="predicted"/>
<feature type="compositionally biased region" description="Low complexity" evidence="2">
    <location>
        <begin position="866"/>
        <end position="876"/>
    </location>
</feature>
<reference evidence="3" key="1">
    <citation type="submission" date="2022-08" db="UniProtKB">
        <authorList>
            <consortium name="EnsemblMetazoa"/>
        </authorList>
    </citation>
    <scope>IDENTIFICATION</scope>
    <source>
        <strain evidence="3">05x7-T-G4-1.051#20</strain>
    </source>
</reference>
<feature type="region of interest" description="Disordered" evidence="2">
    <location>
        <begin position="857"/>
        <end position="902"/>
    </location>
</feature>
<feature type="compositionally biased region" description="Polar residues" evidence="2">
    <location>
        <begin position="338"/>
        <end position="352"/>
    </location>
</feature>
<feature type="region of interest" description="Disordered" evidence="2">
    <location>
        <begin position="503"/>
        <end position="532"/>
    </location>
</feature>
<feature type="region of interest" description="Disordered" evidence="2">
    <location>
        <begin position="620"/>
        <end position="687"/>
    </location>
</feature>
<feature type="compositionally biased region" description="Polar residues" evidence="2">
    <location>
        <begin position="731"/>
        <end position="741"/>
    </location>
</feature>
<feature type="compositionally biased region" description="Polar residues" evidence="2">
    <location>
        <begin position="451"/>
        <end position="460"/>
    </location>
</feature>
<dbReference type="Proteomes" id="UP000005408">
    <property type="component" value="Unassembled WGS sequence"/>
</dbReference>
<sequence>MTRCPHLSPNNPLIAHSVLRVSDYLSHHPQLETRKLWMAKQKTCVMNEEISYYVNVPHEDPDWNQHVFEHNLNENIMATNPGPWDSGQLPNGNCQGGAPQGWTGGGSQREPTSSFTTMPYPHQIGGIGTITNGRMEQQLSNPPNIYHPAYQQYPNSSNQTPPIQGNQFTNVLSTQASNIDVSKNASVYTNPSSLRTGTVHPTSTKNHSHLLRILADSQPNNCPQDMRIFQVPQQNRRQSSHGRNSQERVVTSGVSLGHTDWSQNYTVPPSSQNIYFSQQGYPEVRNNTPAQSQGNNFVRGNMVSHGIRQCQVPNQPRMPYPSCNSSQRRPPRQYRRNMSSQQQTQSAITPQGQPRFRPIENMQNMVNSVPFSSMPEHLRSMTWQFFQEKSSAIVKNIPPGAKFGYYVHCWQLYDHYLKSFAVIHPSGCPASFQDFAETYLNRLEEVGTFKNYPSPSTSASPAKDEEPSDKSILGQWYRLPDEKQEQVTTLRLVSQTESATSNVVTDSVSQTNDNTVTPKHCEPSIHGTSPTDTAVNLRDTDIAISPANAAVNLADTYSDISPASNSPNSGVNLAKTYTAISPPESPVNLANRVDIGSQAEYLTTNTNKDLASIKVEANESLENDQNHSPERESEDSVGLNSDESDEAVTGKKGNKKLTVKLPFHPPLHAKQKKKSASVDQKLKLSDKSLKTLSDVLHKVLMENKNIAESNSMAASILEIEPTAKPSEMEPESSQDNASQTVNKERPCSKQSTKTSESERIVDLVGGPENGVGNELEQSHNKNAETNEETINVNKRKRFPTEVDSERKADQPSKKLRKESDKEDIDLPQQSEDPVIFKQPSAACQAVEDQNVSIRTPIESSMDESESSPNSESIINSGKMTDKRSEEQQTCDMNSGTENPSLKTSSVYLETRSLFPIRFHGEKVLCINCENGQYLLMKEILNKNFMSLAENYSGKSKKSVRSKYFTTVFLAKERDLKILYKELPEILKPKVREYMNRSENPFKVGQGKHVGIIHISDAHRLYQYFFGLKNCGDKCIQTLQSDEENILPQENLDKSSSECETFENLAENVYSDLAKRRSSVSMGYESDATIPYMEESDVTSSYDDVDDVIILDNFSSTDTADEFSACEEIKTEQIDAVENCQDNVVSESNQEVVQVDKLKENVQSDQMEDINEARAYGVNSDDFIPQKTNMGKVDADAETGKDIKNDEAETSMDIVDDEAAPQINLVDDEAVDRIEILDDDAETGKDSVDDEAGLEANECQMPLKGGIAPLFGEHFRFLVVDGIKFYPLADLCKRFDVQDLIECMQLKKDNKYKALKCDWMDASFLNRLEPSFPEMIENSTLLEEKILFDVAQKKGIDVIYNLSEDVDEQEECSQPVDMCTPLGSKLDDENMLVTSEIIPSSPIKEKEDMQDQSNSMEENLIGKIPIIDGRETERFFVDEEENERDSAECQVLEEPHTPAHQTPTTMENTDVHPPDPVSSNILTPVSSEKRQIQRNLSQDFTAVEVQQKNKDSSLPDLDGFSVFLNSLETNNNNQNASDAMVEPRLLQEVKATLSSIPLTADSEQIDQTLQRFFKSCQETCAGSHEIVTKAFVSVLKQNLILQNELNALRSSISELKGDKEKLDAATQRCRDITKQMEDIEEVLLMEGK</sequence>
<feature type="region of interest" description="Disordered" evidence="2">
    <location>
        <begin position="708"/>
        <end position="830"/>
    </location>
</feature>
<feature type="coiled-coil region" evidence="1">
    <location>
        <begin position="1597"/>
        <end position="1641"/>
    </location>
</feature>